<proteinExistence type="predicted"/>
<protein>
    <submittedName>
        <fullName evidence="1">Uncharacterized protein</fullName>
    </submittedName>
</protein>
<gene>
    <name evidence="1" type="ORF">NBRC111894_1692</name>
</gene>
<dbReference type="AlphaFoldDB" id="A0A4Y1ZBT3"/>
<evidence type="ECO:0000313" key="2">
    <source>
        <dbReference type="Proteomes" id="UP000319716"/>
    </source>
</evidence>
<organism evidence="1 2">
    <name type="scientific">Sporolactobacillus inulinus</name>
    <dbReference type="NCBI Taxonomy" id="2078"/>
    <lineage>
        <taxon>Bacteria</taxon>
        <taxon>Bacillati</taxon>
        <taxon>Bacillota</taxon>
        <taxon>Bacilli</taxon>
        <taxon>Bacillales</taxon>
        <taxon>Sporolactobacillaceae</taxon>
        <taxon>Sporolactobacillus</taxon>
    </lineage>
</organism>
<evidence type="ECO:0000313" key="1">
    <source>
        <dbReference type="EMBL" id="GAY76138.1"/>
    </source>
</evidence>
<dbReference type="EMBL" id="BEXB01000011">
    <property type="protein sequence ID" value="GAY76138.1"/>
    <property type="molecule type" value="Genomic_DNA"/>
</dbReference>
<dbReference type="Proteomes" id="UP000319716">
    <property type="component" value="Unassembled WGS sequence"/>
</dbReference>
<accession>A0A4Y1ZBT3</accession>
<comment type="caution">
    <text evidence="1">The sequence shown here is derived from an EMBL/GenBank/DDBJ whole genome shotgun (WGS) entry which is preliminary data.</text>
</comment>
<sequence length="40" mass="4917">MPSLHHLTFPSNEITYNLNTNRNGCQYHFQMLRLKRLRRD</sequence>
<name>A0A4Y1ZBT3_9BACL</name>
<reference evidence="1 2" key="1">
    <citation type="submission" date="2017-11" db="EMBL/GenBank/DDBJ databases">
        <title>Draft Genome Sequence of Sporolactobacillus inulinus NBRC 111894 Isolated from Koso, a Japanese Sugar-Vegetable Fermented Beverage.</title>
        <authorList>
            <person name="Chiou T.Y."/>
            <person name="Oshima K."/>
            <person name="Suda W."/>
            <person name="Hattori M."/>
            <person name="Takahashi T."/>
        </authorList>
    </citation>
    <scope>NUCLEOTIDE SEQUENCE [LARGE SCALE GENOMIC DNA]</scope>
    <source>
        <strain evidence="1 2">NBRC111894</strain>
    </source>
</reference>